<keyword evidence="4" id="KW-0349">Heme</keyword>
<dbReference type="Proteomes" id="UP000199069">
    <property type="component" value="Unassembled WGS sequence"/>
</dbReference>
<gene>
    <name evidence="15" type="primary">FGENESH: predicted gene_6.225</name>
    <name evidence="15" type="ORF">BN2166_0033030</name>
</gene>
<dbReference type="OMA" id="NDYSRAD"/>
<keyword evidence="5 12" id="KW-0812">Transmembrane</keyword>
<feature type="domain" description="Cytochrome b561" evidence="14">
    <location>
        <begin position="113"/>
        <end position="253"/>
    </location>
</feature>
<comment type="subcellular location">
    <subcellularLocation>
        <location evidence="2">Membrane</location>
        <topology evidence="2">Multi-pass membrane protein</topology>
    </subcellularLocation>
</comment>
<feature type="region of interest" description="Disordered" evidence="11">
    <location>
        <begin position="580"/>
        <end position="627"/>
    </location>
</feature>
<evidence type="ECO:0000256" key="10">
    <source>
        <dbReference type="ARBA" id="ARBA00023136"/>
    </source>
</evidence>
<dbReference type="CDD" id="cd08760">
    <property type="entry name" value="Cyt_b561_FRRS1_like"/>
    <property type="match status" value="1"/>
</dbReference>
<dbReference type="GO" id="GO:0020037">
    <property type="term" value="F:heme binding"/>
    <property type="evidence" value="ECO:0007669"/>
    <property type="project" value="TreeGrafter"/>
</dbReference>
<sequence>MSSPSRLELLFHLLVVPLFSQPSQRTSTRRLARLSSWSQKERAEEEEGREEAPPGPWTFRTLPPSLFLYLLPTYTLRVHYEPARMPTARPLGSQAPTDTEHSSSGRYATLIALHGMLGFLAFQVVAPAAAIVAAVGKGWSNGLWFRMHWKIQVFVTVPTVTLAITVAVIAASMDDRTRVYDKHRTTGFVLLGVLILQLALGYYAHSRHQAVTTFATSSGLPAPPPKRRVANWLHMGVGVGLLTVGGLQVMWGLAGVPPLIVTPYILIRGIKRLRAGHSFTESFFSTPPSSQPYQPPRKLFLGTSTYIDEAYAPGAETVLDADADVEKDGVGHEYAKGKGVDGRVQVESSWPGAATRKEYEHEVQSSIGHGSVVGSTIGGESTYDDYRDRREEEEVSLIKRAAPIARLPSPGADEDEGRPTVSPPSVGENLTFSPRLSFTPFAGPDVINPPTLTLATSPSPALSTTEAVLRDQPDGEGQSAKTPTLVPTPPLPSSAQDKADVRATDTASPAPQLTSDGVLFTVERRPSQVAKVEGEASNQEVKPAAQEETVVEEDEDDDVILADDSESTRLMDELERELTISPMRSGRSRAAPAEEEKLAEVGESAKEEPMLEREQSGKWFGNGRAAS</sequence>
<keyword evidence="9" id="KW-0408">Iron</keyword>
<evidence type="ECO:0000256" key="6">
    <source>
        <dbReference type="ARBA" id="ARBA00022723"/>
    </source>
</evidence>
<keyword evidence="6" id="KW-0479">Metal-binding</keyword>
<reference evidence="15 16" key="1">
    <citation type="submission" date="2015-07" db="EMBL/GenBank/DDBJ databases">
        <authorList>
            <person name="Cajimat M.N.B."/>
            <person name="Milazzo M.L."/>
            <person name="Fulhorst C.F."/>
        </authorList>
    </citation>
    <scope>NUCLEOTIDE SEQUENCE [LARGE SCALE GENOMIC DNA]</scope>
    <source>
        <strain evidence="15">Single colony</strain>
    </source>
</reference>
<organism evidence="15 16">
    <name type="scientific">Rhodotorula toruloides</name>
    <name type="common">Yeast</name>
    <name type="synonym">Rhodosporidium toruloides</name>
    <dbReference type="NCBI Taxonomy" id="5286"/>
    <lineage>
        <taxon>Eukaryota</taxon>
        <taxon>Fungi</taxon>
        <taxon>Dikarya</taxon>
        <taxon>Basidiomycota</taxon>
        <taxon>Pucciniomycotina</taxon>
        <taxon>Microbotryomycetes</taxon>
        <taxon>Sporidiobolales</taxon>
        <taxon>Sporidiobolaceae</taxon>
        <taxon>Rhodotorula</taxon>
    </lineage>
</organism>
<evidence type="ECO:0000256" key="13">
    <source>
        <dbReference type="SAM" id="SignalP"/>
    </source>
</evidence>
<dbReference type="InterPro" id="IPR006593">
    <property type="entry name" value="Cyt_b561/ferric_Rdtase_TM"/>
</dbReference>
<keyword evidence="3" id="KW-0813">Transport</keyword>
<evidence type="ECO:0000256" key="1">
    <source>
        <dbReference type="ARBA" id="ARBA00001970"/>
    </source>
</evidence>
<feature type="transmembrane region" description="Helical" evidence="12">
    <location>
        <begin position="249"/>
        <end position="267"/>
    </location>
</feature>
<feature type="chain" id="PRO_5005495392" evidence="13">
    <location>
        <begin position="21"/>
        <end position="627"/>
    </location>
</feature>
<dbReference type="GO" id="GO:0140575">
    <property type="term" value="F:transmembrane monodehydroascorbate reductase activity"/>
    <property type="evidence" value="ECO:0007669"/>
    <property type="project" value="InterPro"/>
</dbReference>
<feature type="transmembrane region" description="Helical" evidence="12">
    <location>
        <begin position="185"/>
        <end position="204"/>
    </location>
</feature>
<dbReference type="InterPro" id="IPR045150">
    <property type="entry name" value="CYB561D1/2"/>
</dbReference>
<dbReference type="Gene3D" id="1.20.120.1770">
    <property type="match status" value="1"/>
</dbReference>
<feature type="compositionally biased region" description="Polar residues" evidence="11">
    <location>
        <begin position="505"/>
        <end position="515"/>
    </location>
</feature>
<feature type="region of interest" description="Disordered" evidence="11">
    <location>
        <begin position="470"/>
        <end position="562"/>
    </location>
</feature>
<evidence type="ECO:0000256" key="9">
    <source>
        <dbReference type="ARBA" id="ARBA00023004"/>
    </source>
</evidence>
<evidence type="ECO:0000256" key="12">
    <source>
        <dbReference type="SAM" id="Phobius"/>
    </source>
</evidence>
<name>A0A0K3CFU5_RHOTO</name>
<evidence type="ECO:0000256" key="7">
    <source>
        <dbReference type="ARBA" id="ARBA00022982"/>
    </source>
</evidence>
<evidence type="ECO:0000256" key="4">
    <source>
        <dbReference type="ARBA" id="ARBA00022617"/>
    </source>
</evidence>
<feature type="region of interest" description="Disordered" evidence="11">
    <location>
        <begin position="369"/>
        <end position="432"/>
    </location>
</feature>
<feature type="compositionally biased region" description="Basic and acidic residues" evidence="11">
    <location>
        <begin position="592"/>
        <end position="616"/>
    </location>
</feature>
<dbReference type="SMART" id="SM00665">
    <property type="entry name" value="B561"/>
    <property type="match status" value="1"/>
</dbReference>
<feature type="signal peptide" evidence="13">
    <location>
        <begin position="1"/>
        <end position="20"/>
    </location>
</feature>
<dbReference type="PANTHER" id="PTHR15422">
    <property type="entry name" value="OS05G0565100 PROTEIN"/>
    <property type="match status" value="1"/>
</dbReference>
<dbReference type="GO" id="GO:0016020">
    <property type="term" value="C:membrane"/>
    <property type="evidence" value="ECO:0007669"/>
    <property type="project" value="UniProtKB-SubCell"/>
</dbReference>
<dbReference type="EMBL" id="CWKI01000006">
    <property type="protein sequence ID" value="CTR07442.1"/>
    <property type="molecule type" value="Genomic_DNA"/>
</dbReference>
<feature type="region of interest" description="Disordered" evidence="11">
    <location>
        <begin position="30"/>
        <end position="56"/>
    </location>
</feature>
<keyword evidence="8 12" id="KW-1133">Transmembrane helix</keyword>
<dbReference type="PANTHER" id="PTHR15422:SF24">
    <property type="entry name" value="DOMON RELATED DOMAIN-CONTAINING PROTEIN"/>
    <property type="match status" value="1"/>
</dbReference>
<feature type="transmembrane region" description="Helical" evidence="12">
    <location>
        <begin position="110"/>
        <end position="133"/>
    </location>
</feature>
<evidence type="ECO:0000256" key="2">
    <source>
        <dbReference type="ARBA" id="ARBA00004141"/>
    </source>
</evidence>
<evidence type="ECO:0000256" key="11">
    <source>
        <dbReference type="SAM" id="MobiDB-lite"/>
    </source>
</evidence>
<keyword evidence="16" id="KW-1185">Reference proteome</keyword>
<proteinExistence type="predicted"/>
<accession>A0A0K3CFU5</accession>
<dbReference type="STRING" id="5286.A0A0K3CFU5"/>
<keyword evidence="10 12" id="KW-0472">Membrane</keyword>
<feature type="transmembrane region" description="Helical" evidence="12">
    <location>
        <begin position="153"/>
        <end position="173"/>
    </location>
</feature>
<protein>
    <submittedName>
        <fullName evidence="15">BY PROTMAP: gi|342319646|gb|EGU11593.1| Proteophosphoglycan 5 [Rhodotorula glutinis ATCC 204091]</fullName>
    </submittedName>
</protein>
<evidence type="ECO:0000259" key="14">
    <source>
        <dbReference type="SMART" id="SM00665"/>
    </source>
</evidence>
<keyword evidence="7" id="KW-0249">Electron transport</keyword>
<evidence type="ECO:0000256" key="3">
    <source>
        <dbReference type="ARBA" id="ARBA00022448"/>
    </source>
</evidence>
<keyword evidence="13" id="KW-0732">Signal</keyword>
<comment type="cofactor">
    <cofactor evidence="1">
        <name>heme b</name>
        <dbReference type="ChEBI" id="CHEBI:60344"/>
    </cofactor>
</comment>
<dbReference type="GO" id="GO:0046872">
    <property type="term" value="F:metal ion binding"/>
    <property type="evidence" value="ECO:0007669"/>
    <property type="project" value="UniProtKB-KW"/>
</dbReference>
<evidence type="ECO:0000256" key="8">
    <source>
        <dbReference type="ARBA" id="ARBA00022989"/>
    </source>
</evidence>
<evidence type="ECO:0000313" key="15">
    <source>
        <dbReference type="EMBL" id="CTR07442.1"/>
    </source>
</evidence>
<feature type="compositionally biased region" description="Acidic residues" evidence="11">
    <location>
        <begin position="549"/>
        <end position="562"/>
    </location>
</feature>
<evidence type="ECO:0000256" key="5">
    <source>
        <dbReference type="ARBA" id="ARBA00022692"/>
    </source>
</evidence>
<evidence type="ECO:0000313" key="16">
    <source>
        <dbReference type="Proteomes" id="UP000199069"/>
    </source>
</evidence>
<dbReference type="AlphaFoldDB" id="A0A0K3CFU5"/>